<dbReference type="InterPro" id="IPR000994">
    <property type="entry name" value="Pept_M24"/>
</dbReference>
<evidence type="ECO:0000313" key="8">
    <source>
        <dbReference type="Proteomes" id="UP000694843"/>
    </source>
</evidence>
<feature type="domain" description="Aminopeptidase P N-terminal" evidence="6">
    <location>
        <begin position="103"/>
        <end position="248"/>
    </location>
</feature>
<dbReference type="InterPro" id="IPR007865">
    <property type="entry name" value="Aminopep_P_N"/>
</dbReference>
<dbReference type="GO" id="GO:0005739">
    <property type="term" value="C:mitochondrion"/>
    <property type="evidence" value="ECO:0007669"/>
    <property type="project" value="TreeGrafter"/>
</dbReference>
<dbReference type="PANTHER" id="PTHR43226:SF4">
    <property type="entry name" value="XAA-PRO AMINOPEPTIDASE 3"/>
    <property type="match status" value="1"/>
</dbReference>
<evidence type="ECO:0000313" key="9">
    <source>
        <dbReference type="RefSeq" id="XP_018007290.1"/>
    </source>
</evidence>
<evidence type="ECO:0000256" key="5">
    <source>
        <dbReference type="ARBA" id="ARBA00023211"/>
    </source>
</evidence>
<dbReference type="Gene3D" id="3.40.350.10">
    <property type="entry name" value="Creatinase/prolidase N-terminal domain"/>
    <property type="match status" value="1"/>
</dbReference>
<dbReference type="SUPFAM" id="SSF55920">
    <property type="entry name" value="Creatinase/aminopeptidase"/>
    <property type="match status" value="1"/>
</dbReference>
<keyword evidence="8" id="KW-1185">Reference proteome</keyword>
<dbReference type="GO" id="GO:0030145">
    <property type="term" value="F:manganese ion binding"/>
    <property type="evidence" value="ECO:0007669"/>
    <property type="project" value="InterPro"/>
</dbReference>
<dbReference type="CDD" id="cd01087">
    <property type="entry name" value="Prolidase"/>
    <property type="match status" value="1"/>
</dbReference>
<dbReference type="GeneID" id="108665082"/>
<reference evidence="7" key="1">
    <citation type="submission" date="2014-08" db="EMBL/GenBank/DDBJ databases">
        <authorList>
            <person name="Murali S."/>
            <person name="Richards S."/>
            <person name="Bandaranaike D."/>
            <person name="Bellair M."/>
            <person name="Blankenburg K."/>
            <person name="Chao H."/>
            <person name="Dinh H."/>
            <person name="Doddapaneni H."/>
            <person name="Dugan-Rocha S."/>
            <person name="Elkadiri S."/>
            <person name="Gnanaolivu R."/>
            <person name="Hughes D."/>
            <person name="Lee S."/>
            <person name="Li M."/>
            <person name="Ming W."/>
            <person name="Munidasa M."/>
            <person name="Muniz J."/>
            <person name="Nguyen L."/>
            <person name="Osuji N."/>
            <person name="Pu L.-L."/>
            <person name="Puazo M."/>
            <person name="Skinner E."/>
            <person name="Qu C."/>
            <person name="Quiroz J."/>
            <person name="Raj R."/>
            <person name="Weissenberger G."/>
            <person name="Xin Y."/>
            <person name="Zou X."/>
            <person name="Han Y."/>
            <person name="Worley K."/>
            <person name="Muzny D."/>
            <person name="Gibbs R."/>
        </authorList>
    </citation>
    <scope>NUCLEOTIDE SEQUENCE</scope>
    <source>
        <strain evidence="7">HAZT.00-mixed</strain>
        <tissue evidence="7">Whole organism</tissue>
    </source>
</reference>
<dbReference type="Pfam" id="PF00557">
    <property type="entry name" value="Peptidase_M24"/>
    <property type="match status" value="1"/>
</dbReference>
<name>A0A6A0H8I1_HYAAZ</name>
<sequence length="552" mass="61374">MSCSCAITGKISKVTSSWGAHLIRTWNIARHPVNAIKITTALVHSTSGQLKDTSNWKTLGQTSSNSSKFERTQAPLTKNITAGQPTPSSHPHLLQQNEVTVGISVEEYRERRSLVIERLRQQEGLHHVLLLPATSRRYMIDKIPYLFRQDTDFLWCSGCQETDCVLLVHTLPSSSGSSMTHRTVMFCPPHAALQELWDGPRTRPENAPHVWGVDEGLPLSELITYLTGLEKSLNSPTLWYQHRDPPSDSTHRLLQPWLLEGRSAGLESPKPHLHALRLRKSPAEQRLMKRVCRLSADAMQATMAWTQPGVSEHELFARVDFESRMRGACHLAYPPVVAGGPRANIIHYISNNQIIKDGEMVLMDAGSEYHGYSGDVSRTWPVNGKFTSAQRELYEAVLHVQSSVLVLLRDTRPSLDELYREMCKQLAAVLTELAIVPKHLSNDAKIKTAMALCPHHVSHYLGMDVHDTPCVARGHAVLPNSVITVEPGIYIPEGSPHAPARYHGIGIRIEDNVLVTSTGYELLTDACARHPDDIERLMTTAALSSHGPDLQG</sequence>
<evidence type="ECO:0000256" key="2">
    <source>
        <dbReference type="ARBA" id="ARBA00008766"/>
    </source>
</evidence>
<dbReference type="InterPro" id="IPR029149">
    <property type="entry name" value="Creatin/AminoP/Spt16_N"/>
</dbReference>
<dbReference type="RefSeq" id="XP_018007290.1">
    <property type="nucleotide sequence ID" value="XM_018151801.2"/>
</dbReference>
<dbReference type="Proteomes" id="UP000711488">
    <property type="component" value="Unassembled WGS sequence"/>
</dbReference>
<comment type="similarity">
    <text evidence="2">Belongs to the peptidase M24B family.</text>
</comment>
<dbReference type="GO" id="GO:0070006">
    <property type="term" value="F:metalloaminopeptidase activity"/>
    <property type="evidence" value="ECO:0007669"/>
    <property type="project" value="InterPro"/>
</dbReference>
<dbReference type="PANTHER" id="PTHR43226">
    <property type="entry name" value="XAA-PRO AMINOPEPTIDASE 3"/>
    <property type="match status" value="1"/>
</dbReference>
<dbReference type="Gene3D" id="3.90.230.10">
    <property type="entry name" value="Creatinase/methionine aminopeptidase superfamily"/>
    <property type="match status" value="1"/>
</dbReference>
<dbReference type="OrthoDB" id="4215474at2759"/>
<evidence type="ECO:0000256" key="1">
    <source>
        <dbReference type="ARBA" id="ARBA00001936"/>
    </source>
</evidence>
<proteinExistence type="inferred from homology"/>
<dbReference type="Proteomes" id="UP000694843">
    <property type="component" value="Unplaced"/>
</dbReference>
<dbReference type="EMBL" id="JQDR03005003">
    <property type="protein sequence ID" value="KAA0201799.1"/>
    <property type="molecule type" value="Genomic_DNA"/>
</dbReference>
<dbReference type="OMA" id="DSYFWYL"/>
<reference evidence="9" key="4">
    <citation type="submission" date="2025-04" db="UniProtKB">
        <authorList>
            <consortium name="RefSeq"/>
        </authorList>
    </citation>
    <scope>IDENTIFICATION</scope>
    <source>
        <tissue evidence="9">Whole organism</tissue>
    </source>
</reference>
<dbReference type="InterPro" id="IPR036005">
    <property type="entry name" value="Creatinase/aminopeptidase-like"/>
</dbReference>
<dbReference type="InterPro" id="IPR052433">
    <property type="entry name" value="X-Pro_dipept-like"/>
</dbReference>
<evidence type="ECO:0000256" key="3">
    <source>
        <dbReference type="ARBA" id="ARBA00022723"/>
    </source>
</evidence>
<dbReference type="AlphaFoldDB" id="A0A6A0H8I1"/>
<evidence type="ECO:0000256" key="4">
    <source>
        <dbReference type="ARBA" id="ARBA00022801"/>
    </source>
</evidence>
<accession>A0A6A0H8I1</accession>
<reference evidence="7" key="3">
    <citation type="submission" date="2019-06" db="EMBL/GenBank/DDBJ databases">
        <authorList>
            <person name="Poynton C."/>
            <person name="Hasenbein S."/>
            <person name="Benoit J.B."/>
            <person name="Sepulveda M.S."/>
            <person name="Poelchau M.F."/>
            <person name="Murali S.C."/>
            <person name="Chen S."/>
            <person name="Glastad K.M."/>
            <person name="Werren J.H."/>
            <person name="Vineis J.H."/>
            <person name="Bowen J.L."/>
            <person name="Friedrich M."/>
            <person name="Jones J."/>
            <person name="Robertson H.M."/>
            <person name="Feyereisen R."/>
            <person name="Mechler-Hickson A."/>
            <person name="Mathers N."/>
            <person name="Lee C.E."/>
            <person name="Colbourne J.K."/>
            <person name="Biales A."/>
            <person name="Johnston J.S."/>
            <person name="Wellborn G.A."/>
            <person name="Rosendale A.J."/>
            <person name="Cridge A.G."/>
            <person name="Munoz-Torres M.C."/>
            <person name="Bain P.A."/>
            <person name="Manny A.R."/>
            <person name="Major K.M."/>
            <person name="Lambert F.N."/>
            <person name="Vulpe C.D."/>
            <person name="Tuck P."/>
            <person name="Blalock B.J."/>
            <person name="Lin Y.-Y."/>
            <person name="Smith M.E."/>
            <person name="Ochoa-Acuna H."/>
            <person name="Chen M.-J.M."/>
            <person name="Childers C.P."/>
            <person name="Qu J."/>
            <person name="Dugan S."/>
            <person name="Lee S.L."/>
            <person name="Chao H."/>
            <person name="Dinh H."/>
            <person name="Han Y."/>
            <person name="Doddapaneni H."/>
            <person name="Worley K.C."/>
            <person name="Muzny D.M."/>
            <person name="Gibbs R.A."/>
            <person name="Richards S."/>
        </authorList>
    </citation>
    <scope>NUCLEOTIDE SEQUENCE</scope>
    <source>
        <strain evidence="7">HAZT.00-mixed</strain>
        <tissue evidence="7">Whole organism</tissue>
    </source>
</reference>
<dbReference type="KEGG" id="hazt:108665082"/>
<evidence type="ECO:0000313" key="7">
    <source>
        <dbReference type="EMBL" id="KAA0201799.1"/>
    </source>
</evidence>
<gene>
    <name evidence="9" type="primary">LOC108665082</name>
    <name evidence="7" type="ORF">HAZT_HAZT003526</name>
</gene>
<evidence type="ECO:0000259" key="6">
    <source>
        <dbReference type="SMART" id="SM01011"/>
    </source>
</evidence>
<dbReference type="SMART" id="SM01011">
    <property type="entry name" value="AMP_N"/>
    <property type="match status" value="1"/>
</dbReference>
<dbReference type="GO" id="GO:0006508">
    <property type="term" value="P:proteolysis"/>
    <property type="evidence" value="ECO:0007669"/>
    <property type="project" value="TreeGrafter"/>
</dbReference>
<keyword evidence="5" id="KW-0464">Manganese</keyword>
<dbReference type="Pfam" id="PF05195">
    <property type="entry name" value="AMP_N"/>
    <property type="match status" value="1"/>
</dbReference>
<keyword evidence="4" id="KW-0378">Hydrolase</keyword>
<comment type="cofactor">
    <cofactor evidence="1">
        <name>Mn(2+)</name>
        <dbReference type="ChEBI" id="CHEBI:29035"/>
    </cofactor>
</comment>
<keyword evidence="3" id="KW-0479">Metal-binding</keyword>
<organism evidence="7">
    <name type="scientific">Hyalella azteca</name>
    <name type="common">Amphipod</name>
    <dbReference type="NCBI Taxonomy" id="294128"/>
    <lineage>
        <taxon>Eukaryota</taxon>
        <taxon>Metazoa</taxon>
        <taxon>Ecdysozoa</taxon>
        <taxon>Arthropoda</taxon>
        <taxon>Crustacea</taxon>
        <taxon>Multicrustacea</taxon>
        <taxon>Malacostraca</taxon>
        <taxon>Eumalacostraca</taxon>
        <taxon>Peracarida</taxon>
        <taxon>Amphipoda</taxon>
        <taxon>Senticaudata</taxon>
        <taxon>Talitrida</taxon>
        <taxon>Talitroidea</taxon>
        <taxon>Hyalellidae</taxon>
        <taxon>Hyalella</taxon>
    </lineage>
</organism>
<reference evidence="7" key="2">
    <citation type="journal article" date="2018" name="Environ. Sci. Technol.">
        <title>The Toxicogenome of Hyalella azteca: A Model for Sediment Ecotoxicology and Evolutionary Toxicology.</title>
        <authorList>
            <person name="Poynton H.C."/>
            <person name="Hasenbein S."/>
            <person name="Benoit J.B."/>
            <person name="Sepulveda M.S."/>
            <person name="Poelchau M.F."/>
            <person name="Hughes D.S.T."/>
            <person name="Murali S.C."/>
            <person name="Chen S."/>
            <person name="Glastad K.M."/>
            <person name="Goodisman M.A.D."/>
            <person name="Werren J.H."/>
            <person name="Vineis J.H."/>
            <person name="Bowen J.L."/>
            <person name="Friedrich M."/>
            <person name="Jones J."/>
            <person name="Robertson H.M."/>
            <person name="Feyereisen R."/>
            <person name="Mechler-Hickson A."/>
            <person name="Mathers N."/>
            <person name="Lee C.E."/>
            <person name="Colbourne J.K."/>
            <person name="Biales A."/>
            <person name="Johnston J.S."/>
            <person name="Wellborn G.A."/>
            <person name="Rosendale A.J."/>
            <person name="Cridge A.G."/>
            <person name="Munoz-Torres M.C."/>
            <person name="Bain P.A."/>
            <person name="Manny A.R."/>
            <person name="Major K.M."/>
            <person name="Lambert F.N."/>
            <person name="Vulpe C.D."/>
            <person name="Tuck P."/>
            <person name="Blalock B.J."/>
            <person name="Lin Y.Y."/>
            <person name="Smith M.E."/>
            <person name="Ochoa-Acuna H."/>
            <person name="Chen M.M."/>
            <person name="Childers C.P."/>
            <person name="Qu J."/>
            <person name="Dugan S."/>
            <person name="Lee S.L."/>
            <person name="Chao H."/>
            <person name="Dinh H."/>
            <person name="Han Y."/>
            <person name="Doddapaneni H."/>
            <person name="Worley K.C."/>
            <person name="Muzny D.M."/>
            <person name="Gibbs R.A."/>
            <person name="Richards S."/>
        </authorList>
    </citation>
    <scope>NUCLEOTIDE SEQUENCE</scope>
    <source>
        <strain evidence="7">HAZT.00-mixed</strain>
        <tissue evidence="7">Whole organism</tissue>
    </source>
</reference>
<protein>
    <submittedName>
        <fullName evidence="9">Xaa-Pro aminopeptidase 3-like</fullName>
    </submittedName>
</protein>
<dbReference type="SUPFAM" id="SSF53092">
    <property type="entry name" value="Creatinase/prolidase N-terminal domain"/>
    <property type="match status" value="1"/>
</dbReference>